<organism evidence="1 2">
    <name type="scientific">Pisolithus tinctorius Marx 270</name>
    <dbReference type="NCBI Taxonomy" id="870435"/>
    <lineage>
        <taxon>Eukaryota</taxon>
        <taxon>Fungi</taxon>
        <taxon>Dikarya</taxon>
        <taxon>Basidiomycota</taxon>
        <taxon>Agaricomycotina</taxon>
        <taxon>Agaricomycetes</taxon>
        <taxon>Agaricomycetidae</taxon>
        <taxon>Boletales</taxon>
        <taxon>Sclerodermatineae</taxon>
        <taxon>Pisolithaceae</taxon>
        <taxon>Pisolithus</taxon>
    </lineage>
</organism>
<proteinExistence type="predicted"/>
<reference evidence="1 2" key="1">
    <citation type="submission" date="2014-04" db="EMBL/GenBank/DDBJ databases">
        <authorList>
            <consortium name="DOE Joint Genome Institute"/>
            <person name="Kuo A."/>
            <person name="Kohler A."/>
            <person name="Costa M.D."/>
            <person name="Nagy L.G."/>
            <person name="Floudas D."/>
            <person name="Copeland A."/>
            <person name="Barry K.W."/>
            <person name="Cichocki N."/>
            <person name="Veneault-Fourrey C."/>
            <person name="LaButti K."/>
            <person name="Lindquist E.A."/>
            <person name="Lipzen A."/>
            <person name="Lundell T."/>
            <person name="Morin E."/>
            <person name="Murat C."/>
            <person name="Sun H."/>
            <person name="Tunlid A."/>
            <person name="Henrissat B."/>
            <person name="Grigoriev I.V."/>
            <person name="Hibbett D.S."/>
            <person name="Martin F."/>
            <person name="Nordberg H.P."/>
            <person name="Cantor M.N."/>
            <person name="Hua S.X."/>
        </authorList>
    </citation>
    <scope>NUCLEOTIDE SEQUENCE [LARGE SCALE GENOMIC DNA]</scope>
    <source>
        <strain evidence="1 2">Marx 270</strain>
    </source>
</reference>
<dbReference type="HOGENOM" id="CLU_1907539_0_0_1"/>
<gene>
    <name evidence="1" type="ORF">M404DRAFT_9413</name>
</gene>
<reference evidence="2" key="2">
    <citation type="submission" date="2015-01" db="EMBL/GenBank/DDBJ databases">
        <title>Evolutionary Origins and Diversification of the Mycorrhizal Mutualists.</title>
        <authorList>
            <consortium name="DOE Joint Genome Institute"/>
            <consortium name="Mycorrhizal Genomics Consortium"/>
            <person name="Kohler A."/>
            <person name="Kuo A."/>
            <person name="Nagy L.G."/>
            <person name="Floudas D."/>
            <person name="Copeland A."/>
            <person name="Barry K.W."/>
            <person name="Cichocki N."/>
            <person name="Veneault-Fourrey C."/>
            <person name="LaButti K."/>
            <person name="Lindquist E.A."/>
            <person name="Lipzen A."/>
            <person name="Lundell T."/>
            <person name="Morin E."/>
            <person name="Murat C."/>
            <person name="Riley R."/>
            <person name="Ohm R."/>
            <person name="Sun H."/>
            <person name="Tunlid A."/>
            <person name="Henrissat B."/>
            <person name="Grigoriev I.V."/>
            <person name="Hibbett D.S."/>
            <person name="Martin F."/>
        </authorList>
    </citation>
    <scope>NUCLEOTIDE SEQUENCE [LARGE SCALE GENOMIC DNA]</scope>
    <source>
        <strain evidence="2">Marx 270</strain>
    </source>
</reference>
<dbReference type="AlphaFoldDB" id="A0A0C3P7W0"/>
<evidence type="ECO:0000313" key="2">
    <source>
        <dbReference type="Proteomes" id="UP000054217"/>
    </source>
</evidence>
<evidence type="ECO:0000313" key="1">
    <source>
        <dbReference type="EMBL" id="KIO03751.1"/>
    </source>
</evidence>
<dbReference type="Proteomes" id="UP000054217">
    <property type="component" value="Unassembled WGS sequence"/>
</dbReference>
<accession>A0A0C3P7W0</accession>
<name>A0A0C3P7W0_PISTI</name>
<dbReference type="InParanoid" id="A0A0C3P7W0"/>
<keyword evidence="2" id="KW-1185">Reference proteome</keyword>
<dbReference type="EMBL" id="KN831974">
    <property type="protein sequence ID" value="KIO03751.1"/>
    <property type="molecule type" value="Genomic_DNA"/>
</dbReference>
<dbReference type="OrthoDB" id="2701601at2759"/>
<sequence>MSGAQDDGYDLLVNVTAADKDKLQQITHTPEQWATVIKSLSSTSKSNVPDDLKESTLIAFLLTIHHSIRANPTDLAILLDWAKALQHFPTDHDIYMWIKVTWANHPIVWKVVEAPLKQRAGDVMSNLHRMDED</sequence>
<protein>
    <submittedName>
        <fullName evidence="1">Uncharacterized protein</fullName>
    </submittedName>
</protein>